<evidence type="ECO:0000313" key="2">
    <source>
        <dbReference type="Proteomes" id="UP000247702"/>
    </source>
</evidence>
<keyword evidence="2" id="KW-1185">Reference proteome</keyword>
<dbReference type="Proteomes" id="UP000247702">
    <property type="component" value="Unassembled WGS sequence"/>
</dbReference>
<dbReference type="AlphaFoldDB" id="A0A2Z6SQ17"/>
<reference evidence="1 2" key="1">
    <citation type="submission" date="2017-11" db="EMBL/GenBank/DDBJ databases">
        <title>The genome of Rhizophagus clarus HR1 reveals common genetic basis of auxotrophy among arbuscular mycorrhizal fungi.</title>
        <authorList>
            <person name="Kobayashi Y."/>
        </authorList>
    </citation>
    <scope>NUCLEOTIDE SEQUENCE [LARGE SCALE GENOMIC DNA]</scope>
    <source>
        <strain evidence="1 2">HR1</strain>
    </source>
</reference>
<dbReference type="EMBL" id="BEXD01004351">
    <property type="protein sequence ID" value="GBC10087.1"/>
    <property type="molecule type" value="Genomic_DNA"/>
</dbReference>
<protein>
    <submittedName>
        <fullName evidence="1">Uncharacterized protein</fullName>
    </submittedName>
</protein>
<name>A0A2Z6SQ17_9GLOM</name>
<sequence length="181" mass="20748">MSPTGTQSTRSCHSTPVIETDIIPLVAIAFTQNERYKRLTCLSIADSYKKLYADDATIENIAAIAFPSSIITANEEEYSDIYIYTASICNIILNPNYPILEISKKALMLRFQKFKEILKKKEQIEMSDSLAILQEEMPDILRRKEIDENNAEVEEEKEEEEEVQVVEGVKINLEALDKLFY</sequence>
<organism evidence="1 2">
    <name type="scientific">Rhizophagus clarus</name>
    <dbReference type="NCBI Taxonomy" id="94130"/>
    <lineage>
        <taxon>Eukaryota</taxon>
        <taxon>Fungi</taxon>
        <taxon>Fungi incertae sedis</taxon>
        <taxon>Mucoromycota</taxon>
        <taxon>Glomeromycotina</taxon>
        <taxon>Glomeromycetes</taxon>
        <taxon>Glomerales</taxon>
        <taxon>Glomeraceae</taxon>
        <taxon>Rhizophagus</taxon>
    </lineage>
</organism>
<evidence type="ECO:0000313" key="1">
    <source>
        <dbReference type="EMBL" id="GBC10087.1"/>
    </source>
</evidence>
<accession>A0A2Z6SQ17</accession>
<comment type="caution">
    <text evidence="1">The sequence shown here is derived from an EMBL/GenBank/DDBJ whole genome shotgun (WGS) entry which is preliminary data.</text>
</comment>
<gene>
    <name evidence="1" type="ORF">RclHR1_09320008</name>
</gene>
<proteinExistence type="predicted"/>